<dbReference type="AlphaFoldDB" id="A0A1J1J7U6"/>
<dbReference type="EMBL" id="CVRI01000073">
    <property type="protein sequence ID" value="CRL07844.1"/>
    <property type="molecule type" value="Genomic_DNA"/>
</dbReference>
<reference evidence="1 2" key="1">
    <citation type="submission" date="2015-04" db="EMBL/GenBank/DDBJ databases">
        <authorList>
            <person name="Syromyatnikov M.Y."/>
            <person name="Popov V.N."/>
        </authorList>
    </citation>
    <scope>NUCLEOTIDE SEQUENCE [LARGE SCALE GENOMIC DNA]</scope>
</reference>
<organism evidence="1 2">
    <name type="scientific">Clunio marinus</name>
    <dbReference type="NCBI Taxonomy" id="568069"/>
    <lineage>
        <taxon>Eukaryota</taxon>
        <taxon>Metazoa</taxon>
        <taxon>Ecdysozoa</taxon>
        <taxon>Arthropoda</taxon>
        <taxon>Hexapoda</taxon>
        <taxon>Insecta</taxon>
        <taxon>Pterygota</taxon>
        <taxon>Neoptera</taxon>
        <taxon>Endopterygota</taxon>
        <taxon>Diptera</taxon>
        <taxon>Nematocera</taxon>
        <taxon>Chironomoidea</taxon>
        <taxon>Chironomidae</taxon>
        <taxon>Clunio</taxon>
    </lineage>
</organism>
<name>A0A1J1J7U6_9DIPT</name>
<gene>
    <name evidence="1" type="ORF">CLUMA_CG020798</name>
</gene>
<dbReference type="Proteomes" id="UP000183832">
    <property type="component" value="Unassembled WGS sequence"/>
</dbReference>
<keyword evidence="2" id="KW-1185">Reference proteome</keyword>
<protein>
    <submittedName>
        <fullName evidence="1">CLUMA_CG020798, isoform A</fullName>
    </submittedName>
</protein>
<evidence type="ECO:0000313" key="1">
    <source>
        <dbReference type="EMBL" id="CRL07844.1"/>
    </source>
</evidence>
<evidence type="ECO:0000313" key="2">
    <source>
        <dbReference type="Proteomes" id="UP000183832"/>
    </source>
</evidence>
<proteinExistence type="predicted"/>
<sequence length="61" mass="7184">MNKKPIKLLSDDQLKPEVDFKIISMWTIISFNRDHLNEANGKIINMLNMYEVKLTDNLIVH</sequence>
<accession>A0A1J1J7U6</accession>